<reference evidence="1" key="1">
    <citation type="submission" date="2022-07" db="EMBL/GenBank/DDBJ databases">
        <authorList>
            <person name="Macas J."/>
            <person name="Novak P."/>
            <person name="Neumann P."/>
        </authorList>
    </citation>
    <scope>NUCLEOTIDE SEQUENCE</scope>
</reference>
<evidence type="ECO:0000313" key="1">
    <source>
        <dbReference type="EMBL" id="CAH9104991.1"/>
    </source>
</evidence>
<protein>
    <submittedName>
        <fullName evidence="1">Uncharacterized protein</fullName>
    </submittedName>
</protein>
<proteinExistence type="predicted"/>
<organism evidence="1 2">
    <name type="scientific">Cuscuta europaea</name>
    <name type="common">European dodder</name>
    <dbReference type="NCBI Taxonomy" id="41803"/>
    <lineage>
        <taxon>Eukaryota</taxon>
        <taxon>Viridiplantae</taxon>
        <taxon>Streptophyta</taxon>
        <taxon>Embryophyta</taxon>
        <taxon>Tracheophyta</taxon>
        <taxon>Spermatophyta</taxon>
        <taxon>Magnoliopsida</taxon>
        <taxon>eudicotyledons</taxon>
        <taxon>Gunneridae</taxon>
        <taxon>Pentapetalae</taxon>
        <taxon>asterids</taxon>
        <taxon>lamiids</taxon>
        <taxon>Solanales</taxon>
        <taxon>Convolvulaceae</taxon>
        <taxon>Cuscuteae</taxon>
        <taxon>Cuscuta</taxon>
        <taxon>Cuscuta subgen. Cuscuta</taxon>
    </lineage>
</organism>
<gene>
    <name evidence="1" type="ORF">CEURO_LOCUS16763</name>
</gene>
<accession>A0A9P0ZM59</accession>
<dbReference type="Proteomes" id="UP001152484">
    <property type="component" value="Unassembled WGS sequence"/>
</dbReference>
<sequence length="103" mass="11891">MWWRQSGRSHCGWWQLSLETGLGYRNAHIVRGSSCSERERGLSYLDVWNDVLKTRGFILKGQPDRWRGGKFHLIELVTQASLVRTTRPRSIEDVCNTITTLAS</sequence>
<comment type="caution">
    <text evidence="1">The sequence shown here is derived from an EMBL/GenBank/DDBJ whole genome shotgun (WGS) entry which is preliminary data.</text>
</comment>
<dbReference type="AlphaFoldDB" id="A0A9P0ZM59"/>
<evidence type="ECO:0000313" key="2">
    <source>
        <dbReference type="Proteomes" id="UP001152484"/>
    </source>
</evidence>
<name>A0A9P0ZM59_CUSEU</name>
<keyword evidence="2" id="KW-1185">Reference proteome</keyword>
<dbReference type="EMBL" id="CAMAPE010000047">
    <property type="protein sequence ID" value="CAH9104991.1"/>
    <property type="molecule type" value="Genomic_DNA"/>
</dbReference>